<accession>A0ABR8GKE7</accession>
<organism evidence="2 3">
    <name type="scientific">Scytonema hofmannii FACHB-248</name>
    <dbReference type="NCBI Taxonomy" id="1842502"/>
    <lineage>
        <taxon>Bacteria</taxon>
        <taxon>Bacillati</taxon>
        <taxon>Cyanobacteriota</taxon>
        <taxon>Cyanophyceae</taxon>
        <taxon>Nostocales</taxon>
        <taxon>Scytonemataceae</taxon>
        <taxon>Scytonema</taxon>
    </lineage>
</organism>
<feature type="compositionally biased region" description="Low complexity" evidence="1">
    <location>
        <begin position="1"/>
        <end position="20"/>
    </location>
</feature>
<evidence type="ECO:0000256" key="1">
    <source>
        <dbReference type="SAM" id="MobiDB-lite"/>
    </source>
</evidence>
<dbReference type="RefSeq" id="WP_029630475.1">
    <property type="nucleotide sequence ID" value="NZ_JACJTA010000006.1"/>
</dbReference>
<evidence type="ECO:0000313" key="2">
    <source>
        <dbReference type="EMBL" id="MBD2603851.1"/>
    </source>
</evidence>
<protein>
    <submittedName>
        <fullName evidence="2">Primosomal protein</fullName>
    </submittedName>
</protein>
<keyword evidence="3" id="KW-1185">Reference proteome</keyword>
<proteinExistence type="predicted"/>
<feature type="region of interest" description="Disordered" evidence="1">
    <location>
        <begin position="156"/>
        <end position="205"/>
    </location>
</feature>
<feature type="region of interest" description="Disordered" evidence="1">
    <location>
        <begin position="1"/>
        <end position="23"/>
    </location>
</feature>
<feature type="compositionally biased region" description="Acidic residues" evidence="1">
    <location>
        <begin position="164"/>
        <end position="205"/>
    </location>
</feature>
<evidence type="ECO:0000313" key="3">
    <source>
        <dbReference type="Proteomes" id="UP000660380"/>
    </source>
</evidence>
<reference evidence="2 3" key="1">
    <citation type="journal article" date="2020" name="ISME J.">
        <title>Comparative genomics reveals insights into cyanobacterial evolution and habitat adaptation.</title>
        <authorList>
            <person name="Chen M.Y."/>
            <person name="Teng W.K."/>
            <person name="Zhao L."/>
            <person name="Hu C.X."/>
            <person name="Zhou Y.K."/>
            <person name="Han B.P."/>
            <person name="Song L.R."/>
            <person name="Shu W.S."/>
        </authorList>
    </citation>
    <scope>NUCLEOTIDE SEQUENCE [LARGE SCALE GENOMIC DNA]</scope>
    <source>
        <strain evidence="2 3">FACHB-248</strain>
    </source>
</reference>
<comment type="caution">
    <text evidence="2">The sequence shown here is derived from an EMBL/GenBank/DDBJ whole genome shotgun (WGS) entry which is preliminary data.</text>
</comment>
<dbReference type="Proteomes" id="UP000660380">
    <property type="component" value="Unassembled WGS sequence"/>
</dbReference>
<name>A0ABR8GKE7_9CYAN</name>
<dbReference type="EMBL" id="JACJTA010000006">
    <property type="protein sequence ID" value="MBD2603851.1"/>
    <property type="molecule type" value="Genomic_DNA"/>
</dbReference>
<sequence length="205" mass="22929">MTTAKTRTNTARNGNGNGAASTKATVSTSIATARGNVEDQAIALLKELRNAVFKEFGVKLQVRNQRIATKVGHASREKIGLDIAAQVKKKNGKKLDWNRWNNKVFVRLFGTPDALKHPTEVVALALAMLYDTIDLTPEQAIADLVEFNRQSLEKRNSFNNNKQEDEDDADLDDLEDLDDEEDDDDSQEEFDDEDEDDEEEGDSLE</sequence>
<gene>
    <name evidence="2" type="ORF">H6G81_04710</name>
</gene>